<gene>
    <name evidence="1" type="ORF">BGZ97_000816</name>
</gene>
<name>A0A9P6R1M1_9FUNG</name>
<keyword evidence="2" id="KW-1185">Reference proteome</keyword>
<dbReference type="AlphaFoldDB" id="A0A9P6R1M1"/>
<comment type="caution">
    <text evidence="1">The sequence shown here is derived from an EMBL/GenBank/DDBJ whole genome shotgun (WGS) entry which is preliminary data.</text>
</comment>
<reference evidence="1" key="1">
    <citation type="journal article" date="2020" name="Fungal Divers.">
        <title>Resolving the Mortierellaceae phylogeny through synthesis of multi-gene phylogenetics and phylogenomics.</title>
        <authorList>
            <person name="Vandepol N."/>
            <person name="Liber J."/>
            <person name="Desiro A."/>
            <person name="Na H."/>
            <person name="Kennedy M."/>
            <person name="Barry K."/>
            <person name="Grigoriev I.V."/>
            <person name="Miller A.N."/>
            <person name="O'Donnell K."/>
            <person name="Stajich J.E."/>
            <person name="Bonito G."/>
        </authorList>
    </citation>
    <scope>NUCLEOTIDE SEQUENCE</scope>
    <source>
        <strain evidence="1">NVP60</strain>
    </source>
</reference>
<evidence type="ECO:0000313" key="2">
    <source>
        <dbReference type="Proteomes" id="UP000823405"/>
    </source>
</evidence>
<protein>
    <submittedName>
        <fullName evidence="1">Uncharacterized protein</fullName>
    </submittedName>
</protein>
<dbReference type="OrthoDB" id="2438364at2759"/>
<evidence type="ECO:0000313" key="1">
    <source>
        <dbReference type="EMBL" id="KAG0306224.1"/>
    </source>
</evidence>
<dbReference type="EMBL" id="JAAAIN010001159">
    <property type="protein sequence ID" value="KAG0306224.1"/>
    <property type="molecule type" value="Genomic_DNA"/>
</dbReference>
<dbReference type="Proteomes" id="UP000823405">
    <property type="component" value="Unassembled WGS sequence"/>
</dbReference>
<proteinExistence type="predicted"/>
<accession>A0A9P6R1M1</accession>
<sequence length="334" mass="33836">MDKVAPLLMSFLDQQARPQVQAKVTEQLNSTKGDLKHDLPNTILNYLSGKDGHDGAGDNPTLSQLVSTLGPNLLKSVTSVTNTTVDTASEGMDTLLTNGIMNIAKSVLTQGSTNANGGPAETGGINFDFLKSGKEGMVNTTMAASEPVIKQVSENMSAKLSSAIPGAIGNALQSMMGQQAGGSGGALGMAAGLMSTLMNHGNGTTTADPAAAAGSTAPVAGGNRPIQQLCQSVLGPKIAMLLKPYLAKFETQMAQTLEKELREKVFSSDYIKATVMGMLTGGSQGGTGNALLGGVMNAMMGGHGSANANGGGQQSGQAAALNALGSLASSFMKK</sequence>
<organism evidence="1 2">
    <name type="scientific">Linnemannia gamsii</name>
    <dbReference type="NCBI Taxonomy" id="64522"/>
    <lineage>
        <taxon>Eukaryota</taxon>
        <taxon>Fungi</taxon>
        <taxon>Fungi incertae sedis</taxon>
        <taxon>Mucoromycota</taxon>
        <taxon>Mortierellomycotina</taxon>
        <taxon>Mortierellomycetes</taxon>
        <taxon>Mortierellales</taxon>
        <taxon>Mortierellaceae</taxon>
        <taxon>Linnemannia</taxon>
    </lineage>
</organism>